<comment type="caution">
    <text evidence="4">The sequence shown here is derived from an EMBL/GenBank/DDBJ whole genome shotgun (WGS) entry which is preliminary data.</text>
</comment>
<keyword evidence="2" id="KW-1133">Transmembrane helix</keyword>
<dbReference type="Gene3D" id="3.40.630.40">
    <property type="entry name" value="Zn-dependent exopeptidases"/>
    <property type="match status" value="1"/>
</dbReference>
<evidence type="ECO:0000259" key="3">
    <source>
        <dbReference type="SMART" id="SM00646"/>
    </source>
</evidence>
<organism evidence="4 5">
    <name type="scientific">Gracilibacillus dipsosauri</name>
    <dbReference type="NCBI Taxonomy" id="178340"/>
    <lineage>
        <taxon>Bacteria</taxon>
        <taxon>Bacillati</taxon>
        <taxon>Bacillota</taxon>
        <taxon>Bacilli</taxon>
        <taxon>Bacillales</taxon>
        <taxon>Bacillaceae</taxon>
        <taxon>Gracilibacillus</taxon>
    </lineage>
</organism>
<dbReference type="Proteomes" id="UP000245624">
    <property type="component" value="Unassembled WGS sequence"/>
</dbReference>
<dbReference type="SUPFAM" id="SSF53187">
    <property type="entry name" value="Zn-dependent exopeptidases"/>
    <property type="match status" value="1"/>
</dbReference>
<dbReference type="CDD" id="cd02696">
    <property type="entry name" value="MurNAc-LAA"/>
    <property type="match status" value="1"/>
</dbReference>
<keyword evidence="5" id="KW-1185">Reference proteome</keyword>
<feature type="transmembrane region" description="Helical" evidence="2">
    <location>
        <begin position="7"/>
        <end position="25"/>
    </location>
</feature>
<dbReference type="PANTHER" id="PTHR30404:SF0">
    <property type="entry name" value="N-ACETYLMURAMOYL-L-ALANINE AMIDASE AMIC"/>
    <property type="match status" value="1"/>
</dbReference>
<proteinExistence type="predicted"/>
<dbReference type="InterPro" id="IPR002508">
    <property type="entry name" value="MurNAc-LAA_cat"/>
</dbReference>
<evidence type="ECO:0000256" key="1">
    <source>
        <dbReference type="ARBA" id="ARBA00022801"/>
    </source>
</evidence>
<dbReference type="GO" id="GO:0009253">
    <property type="term" value="P:peptidoglycan catabolic process"/>
    <property type="evidence" value="ECO:0007669"/>
    <property type="project" value="InterPro"/>
</dbReference>
<dbReference type="InterPro" id="IPR050695">
    <property type="entry name" value="N-acetylmuramoyl_amidase_3"/>
</dbReference>
<protein>
    <submittedName>
        <fullName evidence="4">N-acetylmuramoyl-L-alanine amidase CwlD</fullName>
    </submittedName>
</protein>
<keyword evidence="1" id="KW-0378">Hydrolase</keyword>
<dbReference type="NCBIfam" id="TIGR02883">
    <property type="entry name" value="spore_cwlD"/>
    <property type="match status" value="1"/>
</dbReference>
<dbReference type="GO" id="GO:0030288">
    <property type="term" value="C:outer membrane-bounded periplasmic space"/>
    <property type="evidence" value="ECO:0007669"/>
    <property type="project" value="TreeGrafter"/>
</dbReference>
<keyword evidence="2" id="KW-0472">Membrane</keyword>
<gene>
    <name evidence="4" type="primary">cwlD</name>
    <name evidence="4" type="ORF">DLJ74_15190</name>
</gene>
<sequence>MSRILKIVLWLIGLFVLIILIQYPMQDSMDSWESWSLPLAGKTIVLDPGHGGADGGAEGSDETQEKEITLKVSNLLKDYLQQAGASVYLTREGDYDLADEGTKGLSRRKAEDIQRRVQFISDKNADFFLSIHLNALGDRQWKGAQTFYYPGKDQNEKLAKAIQAEIIRNLENTNRVALPIHQIFVLKYAKAPGALVEIGFLSNEEELGLLKSDDYQRKMAASIYKGILNYITGKEEENP</sequence>
<dbReference type="Pfam" id="PF01520">
    <property type="entry name" value="Amidase_3"/>
    <property type="match status" value="1"/>
</dbReference>
<dbReference type="SMART" id="SM00646">
    <property type="entry name" value="Ami_3"/>
    <property type="match status" value="1"/>
</dbReference>
<evidence type="ECO:0000256" key="2">
    <source>
        <dbReference type="SAM" id="Phobius"/>
    </source>
</evidence>
<accession>A0A317KV55</accession>
<dbReference type="RefSeq" id="WP_054861666.1">
    <property type="nucleotide sequence ID" value="NZ_JAJUIE010000063.1"/>
</dbReference>
<feature type="domain" description="MurNAc-LAA" evidence="3">
    <location>
        <begin position="117"/>
        <end position="228"/>
    </location>
</feature>
<reference evidence="4 5" key="1">
    <citation type="submission" date="2018-05" db="EMBL/GenBank/DDBJ databases">
        <title>Genomic analysis of Gracilibacillus dipsosauri DD1 reveals novel features of a salt-tolerant amylase.</title>
        <authorList>
            <person name="Deutch C.E."/>
            <person name="Yang S."/>
        </authorList>
    </citation>
    <scope>NUCLEOTIDE SEQUENCE [LARGE SCALE GENOMIC DNA]</scope>
    <source>
        <strain evidence="4 5">DD1</strain>
    </source>
</reference>
<evidence type="ECO:0000313" key="4">
    <source>
        <dbReference type="EMBL" id="PWU67421.1"/>
    </source>
</evidence>
<dbReference type="AlphaFoldDB" id="A0A317KV55"/>
<keyword evidence="2" id="KW-0812">Transmembrane</keyword>
<name>A0A317KV55_9BACI</name>
<evidence type="ECO:0000313" key="5">
    <source>
        <dbReference type="Proteomes" id="UP000245624"/>
    </source>
</evidence>
<dbReference type="InterPro" id="IPR014234">
    <property type="entry name" value="Spore_CwlD"/>
</dbReference>
<dbReference type="PANTHER" id="PTHR30404">
    <property type="entry name" value="N-ACETYLMURAMOYL-L-ALANINE AMIDASE"/>
    <property type="match status" value="1"/>
</dbReference>
<dbReference type="EMBL" id="QGTD01000014">
    <property type="protein sequence ID" value="PWU67421.1"/>
    <property type="molecule type" value="Genomic_DNA"/>
</dbReference>
<dbReference type="GO" id="GO:0008745">
    <property type="term" value="F:N-acetylmuramoyl-L-alanine amidase activity"/>
    <property type="evidence" value="ECO:0007669"/>
    <property type="project" value="InterPro"/>
</dbReference>
<dbReference type="OrthoDB" id="9806267at2"/>